<name>A0AAW4X4R0_LIMRT</name>
<dbReference type="Gene3D" id="2.40.10.270">
    <property type="entry name" value="Bacteriophage SPP1 head-tail adaptor protein"/>
    <property type="match status" value="1"/>
</dbReference>
<evidence type="ECO:0000313" key="1">
    <source>
        <dbReference type="EMBL" id="MCC4477385.1"/>
    </source>
</evidence>
<dbReference type="NCBIfam" id="TIGR01563">
    <property type="entry name" value="gp16_SPP1"/>
    <property type="match status" value="1"/>
</dbReference>
<gene>
    <name evidence="1" type="ORF">LMB76_04020</name>
</gene>
<dbReference type="RefSeq" id="WP_003666023.1">
    <property type="nucleotide sequence ID" value="NZ_JAJGVW010000133.1"/>
</dbReference>
<dbReference type="EMBL" id="JAJGWB010000114">
    <property type="protein sequence ID" value="MCC4477385.1"/>
    <property type="molecule type" value="Genomic_DNA"/>
</dbReference>
<dbReference type="InterPro" id="IPR038666">
    <property type="entry name" value="SSP1_head-tail_sf"/>
</dbReference>
<dbReference type="InterPro" id="IPR008767">
    <property type="entry name" value="Phage_SPP1_head-tail_adaptor"/>
</dbReference>
<comment type="caution">
    <text evidence="1">The sequence shown here is derived from an EMBL/GenBank/DDBJ whole genome shotgun (WGS) entry which is preliminary data.</text>
</comment>
<accession>A0AAW4X4R0</accession>
<evidence type="ECO:0000313" key="2">
    <source>
        <dbReference type="Proteomes" id="UP001198026"/>
    </source>
</evidence>
<sequence>MAKGINPARMRYRLEFGKYEPSDNINPNTGESIDEFTPKFKRWAGQWTLTQTQQIALAGANIKDAIVFFIRHDKNVTSDYSIRKGDNIYTIDSITYDDGLSADGFDLITCHLEISNHA</sequence>
<organism evidence="1 2">
    <name type="scientific">Limosilactobacillus reuteri</name>
    <name type="common">Lactobacillus reuteri</name>
    <dbReference type="NCBI Taxonomy" id="1598"/>
    <lineage>
        <taxon>Bacteria</taxon>
        <taxon>Bacillati</taxon>
        <taxon>Bacillota</taxon>
        <taxon>Bacilli</taxon>
        <taxon>Lactobacillales</taxon>
        <taxon>Lactobacillaceae</taxon>
        <taxon>Limosilactobacillus</taxon>
    </lineage>
</organism>
<proteinExistence type="predicted"/>
<reference evidence="1" key="1">
    <citation type="submission" date="2021-10" db="EMBL/GenBank/DDBJ databases">
        <title>Evolutionary history and lifestyle of the vertebrate symbiont Limosilactobacillus reuteri.</title>
        <authorList>
            <person name="Zheng J."/>
            <person name="Li F."/>
            <person name="Gaenzle M."/>
            <person name="Walter J."/>
        </authorList>
    </citation>
    <scope>NUCLEOTIDE SEQUENCE</scope>
    <source>
        <strain evidence="1">GQ_1_3_1</strain>
    </source>
</reference>
<dbReference type="Proteomes" id="UP001198026">
    <property type="component" value="Unassembled WGS sequence"/>
</dbReference>
<protein>
    <submittedName>
        <fullName evidence="1">Phage head closure protein</fullName>
    </submittedName>
</protein>
<dbReference type="Pfam" id="PF05521">
    <property type="entry name" value="Phage_HCP"/>
    <property type="match status" value="1"/>
</dbReference>
<dbReference type="AlphaFoldDB" id="A0AAW4X4R0"/>